<dbReference type="InterPro" id="IPR002104">
    <property type="entry name" value="Integrase_catalytic"/>
</dbReference>
<dbReference type="EMBL" id="WTUX01000021">
    <property type="protein sequence ID" value="MZR15033.1"/>
    <property type="molecule type" value="Genomic_DNA"/>
</dbReference>
<evidence type="ECO:0000313" key="5">
    <source>
        <dbReference type="Proteomes" id="UP000467322"/>
    </source>
</evidence>
<sequence length="365" mass="41937">MPLEPYKRGSTWWAKGRVEFNGTPITDYMRVSTGSSSEEGARRWIEAKTQRSIRGHLLGSQANQLTFSEAVELYDAKPKEARYLLKILDELSARVVNEITPKEIRDLGPKYYPNASTDTWFRQVVTPVRSVINNAAELGRCHPIKVKHYSKSERIAQDAARGHRSRRERQAADRAWVDAFCTHADPYNAALLRFMFETGARIDQAISLLPEDCDLMNQRVWLKAQKGHEAQWVKISRAMMVELANLPPKRPHNRKTDHRGEARVFGYGDRSGYRKAWATICQKAGIPYMSAHDAGRAGFYTELRVRQGIDPISAAKAGRWTNSVLPDQRYARPEDNELEMREKFRTDPVQNHIIDADKYPKRKRK</sequence>
<dbReference type="Proteomes" id="UP000467322">
    <property type="component" value="Unassembled WGS sequence"/>
</dbReference>
<gene>
    <name evidence="4" type="ORF">GQE99_18595</name>
</gene>
<proteinExistence type="predicted"/>
<dbReference type="GO" id="GO:0006310">
    <property type="term" value="P:DNA recombination"/>
    <property type="evidence" value="ECO:0007669"/>
    <property type="project" value="UniProtKB-KW"/>
</dbReference>
<reference evidence="4 5" key="1">
    <citation type="submission" date="2019-12" db="EMBL/GenBank/DDBJ databases">
        <title>Maritimibacter sp. nov. sp. isolated from sea sand.</title>
        <authorList>
            <person name="Kim J."/>
            <person name="Jeong S.E."/>
            <person name="Jung H.S."/>
            <person name="Jeon C.O."/>
        </authorList>
    </citation>
    <scope>NUCLEOTIDE SEQUENCE [LARGE SCALE GENOMIC DNA]</scope>
    <source>
        <strain evidence="4 5">DP07</strain>
    </source>
</reference>
<evidence type="ECO:0000313" key="4">
    <source>
        <dbReference type="EMBL" id="MZR15033.1"/>
    </source>
</evidence>
<dbReference type="GO" id="GO:0015074">
    <property type="term" value="P:DNA integration"/>
    <property type="evidence" value="ECO:0007669"/>
    <property type="project" value="InterPro"/>
</dbReference>
<feature type="domain" description="Tyr recombinase" evidence="3">
    <location>
        <begin position="167"/>
        <end position="345"/>
    </location>
</feature>
<dbReference type="InterPro" id="IPR013762">
    <property type="entry name" value="Integrase-like_cat_sf"/>
</dbReference>
<dbReference type="Gene3D" id="1.10.443.10">
    <property type="entry name" value="Intergrase catalytic core"/>
    <property type="match status" value="1"/>
</dbReference>
<keyword evidence="1" id="KW-0233">DNA recombination</keyword>
<evidence type="ECO:0000259" key="3">
    <source>
        <dbReference type="PROSITE" id="PS51898"/>
    </source>
</evidence>
<comment type="caution">
    <text evidence="4">The sequence shown here is derived from an EMBL/GenBank/DDBJ whole genome shotgun (WGS) entry which is preliminary data.</text>
</comment>
<dbReference type="RefSeq" id="WP_161353390.1">
    <property type="nucleotide sequence ID" value="NZ_WTUX01000021.1"/>
</dbReference>
<dbReference type="InterPro" id="IPR011010">
    <property type="entry name" value="DNA_brk_join_enz"/>
</dbReference>
<organism evidence="4 5">
    <name type="scientific">Maritimibacter harenae</name>
    <dbReference type="NCBI Taxonomy" id="2606218"/>
    <lineage>
        <taxon>Bacteria</taxon>
        <taxon>Pseudomonadati</taxon>
        <taxon>Pseudomonadota</taxon>
        <taxon>Alphaproteobacteria</taxon>
        <taxon>Rhodobacterales</taxon>
        <taxon>Roseobacteraceae</taxon>
        <taxon>Maritimibacter</taxon>
    </lineage>
</organism>
<dbReference type="PROSITE" id="PS51898">
    <property type="entry name" value="TYR_RECOMBINASE"/>
    <property type="match status" value="1"/>
</dbReference>
<dbReference type="Pfam" id="PF00589">
    <property type="entry name" value="Phage_integrase"/>
    <property type="match status" value="1"/>
</dbReference>
<accession>A0A845MAF2</accession>
<evidence type="ECO:0000256" key="2">
    <source>
        <dbReference type="SAM" id="MobiDB-lite"/>
    </source>
</evidence>
<protein>
    <submittedName>
        <fullName evidence="4">Tyrosine-type recombinase/integrase</fullName>
    </submittedName>
</protein>
<dbReference type="SUPFAM" id="SSF56349">
    <property type="entry name" value="DNA breaking-rejoining enzymes"/>
    <property type="match status" value="1"/>
</dbReference>
<dbReference type="GO" id="GO:0003677">
    <property type="term" value="F:DNA binding"/>
    <property type="evidence" value="ECO:0007669"/>
    <property type="project" value="InterPro"/>
</dbReference>
<keyword evidence="5" id="KW-1185">Reference proteome</keyword>
<dbReference type="AlphaFoldDB" id="A0A845MAF2"/>
<evidence type="ECO:0000256" key="1">
    <source>
        <dbReference type="ARBA" id="ARBA00023172"/>
    </source>
</evidence>
<feature type="region of interest" description="Disordered" evidence="2">
    <location>
        <begin position="345"/>
        <end position="365"/>
    </location>
</feature>
<name>A0A845MAF2_9RHOB</name>